<evidence type="ECO:0000256" key="5">
    <source>
        <dbReference type="ARBA" id="ARBA00022898"/>
    </source>
</evidence>
<evidence type="ECO:0000259" key="7">
    <source>
        <dbReference type="Pfam" id="PF00155"/>
    </source>
</evidence>
<keyword evidence="3 6" id="KW-0032">Aminotransferase</keyword>
<dbReference type="Gene3D" id="3.40.640.10">
    <property type="entry name" value="Type I PLP-dependent aspartate aminotransferase-like (Major domain)"/>
    <property type="match status" value="1"/>
</dbReference>
<name>A0A662DDC9_UNCAE</name>
<reference evidence="8" key="2">
    <citation type="journal article" date="2020" name="mSystems">
        <title>Genome- and Community-Level Interaction Insights into Carbon Utilization and Element Cycling Functions of Hydrothermarchaeota in Hydrothermal Sediment.</title>
        <authorList>
            <person name="Zhou Z."/>
            <person name="Liu Y."/>
            <person name="Xu W."/>
            <person name="Pan J."/>
            <person name="Luo Z.H."/>
            <person name="Li M."/>
        </authorList>
    </citation>
    <scope>NUCLEOTIDE SEQUENCE [LARGE SCALE GENOMIC DNA]</scope>
    <source>
        <strain evidence="8">HyVt-219</strain>
    </source>
</reference>
<feature type="domain" description="Aminotransferase class I/classII large" evidence="7">
    <location>
        <begin position="31"/>
        <end position="389"/>
    </location>
</feature>
<evidence type="ECO:0000256" key="3">
    <source>
        <dbReference type="ARBA" id="ARBA00022576"/>
    </source>
</evidence>
<evidence type="ECO:0000313" key="9">
    <source>
        <dbReference type="EMBL" id="RLE13804.1"/>
    </source>
</evidence>
<dbReference type="PROSITE" id="PS00105">
    <property type="entry name" value="AA_TRANSFER_CLASS_1"/>
    <property type="match status" value="1"/>
</dbReference>
<dbReference type="Proteomes" id="UP000267654">
    <property type="component" value="Unassembled WGS sequence"/>
</dbReference>
<dbReference type="GO" id="GO:0006520">
    <property type="term" value="P:amino acid metabolic process"/>
    <property type="evidence" value="ECO:0007669"/>
    <property type="project" value="InterPro"/>
</dbReference>
<organism evidence="9 10">
    <name type="scientific">Aerophobetes bacterium</name>
    <dbReference type="NCBI Taxonomy" id="2030807"/>
    <lineage>
        <taxon>Bacteria</taxon>
        <taxon>Candidatus Aerophobota</taxon>
    </lineage>
</organism>
<dbReference type="InterPro" id="IPR015424">
    <property type="entry name" value="PyrdxlP-dep_Trfase"/>
</dbReference>
<evidence type="ECO:0000313" key="10">
    <source>
        <dbReference type="Proteomes" id="UP000267654"/>
    </source>
</evidence>
<evidence type="ECO:0000313" key="8">
    <source>
        <dbReference type="EMBL" id="HDN84407.1"/>
    </source>
</evidence>
<dbReference type="InterPro" id="IPR050596">
    <property type="entry name" value="AspAT/PAT-like"/>
</dbReference>
<dbReference type="CDD" id="cd00609">
    <property type="entry name" value="AAT_like"/>
    <property type="match status" value="1"/>
</dbReference>
<accession>A0A662DDC9</accession>
<dbReference type="FunFam" id="3.40.640.10:FF:000033">
    <property type="entry name" value="Aspartate aminotransferase"/>
    <property type="match status" value="1"/>
</dbReference>
<dbReference type="InterPro" id="IPR015421">
    <property type="entry name" value="PyrdxlP-dep_Trfase_major"/>
</dbReference>
<dbReference type="EMBL" id="DRBC01000087">
    <property type="protein sequence ID" value="HDN84407.1"/>
    <property type="molecule type" value="Genomic_DNA"/>
</dbReference>
<dbReference type="InterPro" id="IPR004839">
    <property type="entry name" value="Aminotransferase_I/II_large"/>
</dbReference>
<dbReference type="PANTHER" id="PTHR46383">
    <property type="entry name" value="ASPARTATE AMINOTRANSFERASE"/>
    <property type="match status" value="1"/>
</dbReference>
<evidence type="ECO:0000256" key="2">
    <source>
        <dbReference type="ARBA" id="ARBA00007441"/>
    </source>
</evidence>
<dbReference type="Gene3D" id="3.90.1150.10">
    <property type="entry name" value="Aspartate Aminotransferase, domain 1"/>
    <property type="match status" value="1"/>
</dbReference>
<comment type="cofactor">
    <cofactor evidence="1 6">
        <name>pyridoxal 5'-phosphate</name>
        <dbReference type="ChEBI" id="CHEBI:597326"/>
    </cofactor>
</comment>
<keyword evidence="5" id="KW-0663">Pyridoxal phosphate</keyword>
<dbReference type="Pfam" id="PF00155">
    <property type="entry name" value="Aminotran_1_2"/>
    <property type="match status" value="1"/>
</dbReference>
<dbReference type="InterPro" id="IPR015422">
    <property type="entry name" value="PyrdxlP-dep_Trfase_small"/>
</dbReference>
<comment type="caution">
    <text evidence="9">The sequence shown here is derived from an EMBL/GenBank/DDBJ whole genome shotgun (WGS) entry which is preliminary data.</text>
</comment>
<dbReference type="AlphaFoldDB" id="A0A662DDC9"/>
<sequence>MQISKRAASVSSSLTLSINAKAKKLKKEGRRIINFSAGEPDFETPEFVKRAAIKAIEENFTRYTPVGGTEELIQTIVEKFKQDNGLHYTPSQIVVGNGAKQIIYNALQVVCNPGDEVIIPIPYWVSYPEQVRLAGAVPVYISLEFGKELKIDQEELKRAIHPEKTKAIILNTPHNPTGGVFTREELEKIARVIEPYPILVISDEIYEKFVYETPHVSFASLGDTIKEKTLTVNGVSKTYSMTGWRIGYAGGPEKIIQAMIRLQSHSTSCASSISQKAALAALDESNEKIKRLIKEFDHRRKIIKDGLKKIKGVKVNKPQGAFYIFPDFTNFLGIVYDKGQIRNSIDLASYLLEEAGVATVPGSAFGLEGHLRISYAVSLEDIKEGLKKIRSALDKLRS</sequence>
<proteinExistence type="inferred from homology"/>
<gene>
    <name evidence="9" type="ORF">DRI96_02435</name>
    <name evidence="8" type="ORF">ENG47_01445</name>
</gene>
<dbReference type="SUPFAM" id="SSF53383">
    <property type="entry name" value="PLP-dependent transferases"/>
    <property type="match status" value="1"/>
</dbReference>
<keyword evidence="4 6" id="KW-0808">Transferase</keyword>
<dbReference type="EMBL" id="QMQB01000069">
    <property type="protein sequence ID" value="RLE13804.1"/>
    <property type="molecule type" value="Genomic_DNA"/>
</dbReference>
<dbReference type="InterPro" id="IPR004838">
    <property type="entry name" value="NHTrfase_class1_PyrdxlP-BS"/>
</dbReference>
<dbReference type="Proteomes" id="UP000885660">
    <property type="component" value="Unassembled WGS sequence"/>
</dbReference>
<dbReference type="PANTHER" id="PTHR46383:SF1">
    <property type="entry name" value="ASPARTATE AMINOTRANSFERASE"/>
    <property type="match status" value="1"/>
</dbReference>
<comment type="similarity">
    <text evidence="2 6">Belongs to the class-I pyridoxal-phosphate-dependent aminotransferase family.</text>
</comment>
<reference evidence="9 10" key="1">
    <citation type="submission" date="2018-06" db="EMBL/GenBank/DDBJ databases">
        <title>Extensive metabolic versatility and redundancy in microbially diverse, dynamic hydrothermal sediments.</title>
        <authorList>
            <person name="Dombrowski N."/>
            <person name="Teske A."/>
            <person name="Baker B.J."/>
        </authorList>
    </citation>
    <scope>NUCLEOTIDE SEQUENCE [LARGE SCALE GENOMIC DNA]</scope>
    <source>
        <strain evidence="9">B19_G9</strain>
    </source>
</reference>
<evidence type="ECO:0000256" key="6">
    <source>
        <dbReference type="RuleBase" id="RU000481"/>
    </source>
</evidence>
<dbReference type="EC" id="2.6.1.-" evidence="6"/>
<evidence type="ECO:0000256" key="4">
    <source>
        <dbReference type="ARBA" id="ARBA00022679"/>
    </source>
</evidence>
<dbReference type="GO" id="GO:0030170">
    <property type="term" value="F:pyridoxal phosphate binding"/>
    <property type="evidence" value="ECO:0007669"/>
    <property type="project" value="InterPro"/>
</dbReference>
<dbReference type="GO" id="GO:0008483">
    <property type="term" value="F:transaminase activity"/>
    <property type="evidence" value="ECO:0007669"/>
    <property type="project" value="UniProtKB-KW"/>
</dbReference>
<evidence type="ECO:0000256" key="1">
    <source>
        <dbReference type="ARBA" id="ARBA00001933"/>
    </source>
</evidence>
<protein>
    <recommendedName>
        <fullName evidence="6">Aminotransferase</fullName>
        <ecNumber evidence="6">2.6.1.-</ecNumber>
    </recommendedName>
</protein>